<evidence type="ECO:0000256" key="8">
    <source>
        <dbReference type="ARBA" id="ARBA00022695"/>
    </source>
</evidence>
<dbReference type="Gene3D" id="3.90.870.10">
    <property type="entry name" value="DHBP synthase"/>
    <property type="match status" value="1"/>
</dbReference>
<reference evidence="15 16" key="1">
    <citation type="submission" date="2023-05" db="EMBL/GenBank/DDBJ databases">
        <title>Adaptations of aquatic viruses from atmosphere-close ecosystems of the Central Arctic Ocean.</title>
        <authorList>
            <person name="Rahlff J."/>
            <person name="Holmfeldt K."/>
        </authorList>
    </citation>
    <scope>NUCLEOTIDE SEQUENCE [LARGE SCALE GENOMIC DNA]</scope>
    <source>
        <strain evidence="15 16">Arc14</strain>
    </source>
</reference>
<gene>
    <name evidence="15" type="ORF">QO192_09565</name>
</gene>
<dbReference type="PIRSF" id="PIRSF004930">
    <property type="entry name" value="Tln_factor_SUA5"/>
    <property type="match status" value="1"/>
</dbReference>
<evidence type="ECO:0000256" key="12">
    <source>
        <dbReference type="ARBA" id="ARBA00048366"/>
    </source>
</evidence>
<evidence type="ECO:0000256" key="11">
    <source>
        <dbReference type="ARBA" id="ARBA00029774"/>
    </source>
</evidence>
<keyword evidence="8 13" id="KW-0548">Nucleotidyltransferase</keyword>
<dbReference type="SUPFAM" id="SSF55821">
    <property type="entry name" value="YrdC/RibB"/>
    <property type="match status" value="1"/>
</dbReference>
<accession>A0ABV4KFQ8</accession>
<evidence type="ECO:0000313" key="15">
    <source>
        <dbReference type="EMBL" id="MEZ7515525.1"/>
    </source>
</evidence>
<keyword evidence="5 13" id="KW-0963">Cytoplasm</keyword>
<keyword evidence="6 13" id="KW-0808">Transferase</keyword>
<evidence type="ECO:0000256" key="5">
    <source>
        <dbReference type="ARBA" id="ARBA00022490"/>
    </source>
</evidence>
<feature type="domain" description="YrdC-like" evidence="14">
    <location>
        <begin position="5"/>
        <end position="191"/>
    </location>
</feature>
<evidence type="ECO:0000256" key="7">
    <source>
        <dbReference type="ARBA" id="ARBA00022694"/>
    </source>
</evidence>
<keyword evidence="7 13" id="KW-0819">tRNA processing</keyword>
<proteinExistence type="inferred from homology"/>
<dbReference type="Proteomes" id="UP001568894">
    <property type="component" value="Unassembled WGS sequence"/>
</dbReference>
<evidence type="ECO:0000256" key="3">
    <source>
        <dbReference type="ARBA" id="ARBA00012584"/>
    </source>
</evidence>
<dbReference type="EC" id="2.7.7.87" evidence="3 13"/>
<evidence type="ECO:0000256" key="13">
    <source>
        <dbReference type="PIRNR" id="PIRNR004930"/>
    </source>
</evidence>
<comment type="catalytic activity">
    <reaction evidence="12 13">
        <text>L-threonine + hydrogencarbonate + ATP = L-threonylcarbamoyladenylate + diphosphate + H2O</text>
        <dbReference type="Rhea" id="RHEA:36407"/>
        <dbReference type="ChEBI" id="CHEBI:15377"/>
        <dbReference type="ChEBI" id="CHEBI:17544"/>
        <dbReference type="ChEBI" id="CHEBI:30616"/>
        <dbReference type="ChEBI" id="CHEBI:33019"/>
        <dbReference type="ChEBI" id="CHEBI:57926"/>
        <dbReference type="ChEBI" id="CHEBI:73682"/>
        <dbReference type="EC" id="2.7.7.87"/>
    </reaction>
</comment>
<evidence type="ECO:0000256" key="1">
    <source>
        <dbReference type="ARBA" id="ARBA00004496"/>
    </source>
</evidence>
<evidence type="ECO:0000256" key="2">
    <source>
        <dbReference type="ARBA" id="ARBA00007663"/>
    </source>
</evidence>
<name>A0ABV4KFQ8_9FLAO</name>
<dbReference type="EMBL" id="JASMRN010000007">
    <property type="protein sequence ID" value="MEZ7515525.1"/>
    <property type="molecule type" value="Genomic_DNA"/>
</dbReference>
<keyword evidence="9 13" id="KW-0547">Nucleotide-binding</keyword>
<dbReference type="NCBIfam" id="TIGR00057">
    <property type="entry name" value="L-threonylcarbamoyladenylate synthase"/>
    <property type="match status" value="1"/>
</dbReference>
<comment type="similarity">
    <text evidence="2 13">Belongs to the SUA5 family.</text>
</comment>
<comment type="function">
    <text evidence="13">Required for the formation of a threonylcarbamoyl group on adenosine at position 37 (t(6)A37) in tRNAs that read codons beginning with adenine.</text>
</comment>
<dbReference type="InterPro" id="IPR017945">
    <property type="entry name" value="DHBP_synth_RibB-like_a/b_dom"/>
</dbReference>
<dbReference type="GO" id="GO:0061710">
    <property type="term" value="F:L-threonylcarbamoyladenylate synthase"/>
    <property type="evidence" value="ECO:0007669"/>
    <property type="project" value="UniProtKB-EC"/>
</dbReference>
<evidence type="ECO:0000256" key="10">
    <source>
        <dbReference type="ARBA" id="ARBA00022840"/>
    </source>
</evidence>
<comment type="caution">
    <text evidence="15">The sequence shown here is derived from an EMBL/GenBank/DDBJ whole genome shotgun (WGS) entry which is preliminary data.</text>
</comment>
<keyword evidence="10 13" id="KW-0067">ATP-binding</keyword>
<dbReference type="PANTHER" id="PTHR17490:SF16">
    <property type="entry name" value="THREONYLCARBAMOYL-AMP SYNTHASE"/>
    <property type="match status" value="1"/>
</dbReference>
<dbReference type="PROSITE" id="PS51163">
    <property type="entry name" value="YRDC"/>
    <property type="match status" value="1"/>
</dbReference>
<dbReference type="InterPro" id="IPR038385">
    <property type="entry name" value="Sua5/YwlC_C"/>
</dbReference>
<dbReference type="PANTHER" id="PTHR17490">
    <property type="entry name" value="SUA5"/>
    <property type="match status" value="1"/>
</dbReference>
<evidence type="ECO:0000313" key="16">
    <source>
        <dbReference type="Proteomes" id="UP001568894"/>
    </source>
</evidence>
<dbReference type="Pfam" id="PF01300">
    <property type="entry name" value="Sua5_yciO_yrdC"/>
    <property type="match status" value="1"/>
</dbReference>
<sequence>MALISSSIQDVAALLQQNEIAAIPTETVYGLAGNAYNETALKKIFELKQRPFYNPLIVHIKSFKDLNLVATDIPTQAQLLATTFWPGPLTLVLKKQTHIPDLVTAGKDTVAVRVPNHPVTLSLLEQLEFPLAAPSANPYGSISPTKAAHVANYFTASPLTILEGGECSNGIESTIIGFENNQAVLYRLGSITIEAIENVIGPLLIKTQSEAIPTAPGMLSKHYAPRTTTIQSNNILESIHTNTTKRIGLLTFENRFEHESIVTQKVLSPNGDLAEAATLLYNALHELDQLDLDLIIAEKFPDHNLGRTINDRLERATKK</sequence>
<evidence type="ECO:0000259" key="14">
    <source>
        <dbReference type="PROSITE" id="PS51163"/>
    </source>
</evidence>
<dbReference type="RefSeq" id="WP_371569981.1">
    <property type="nucleotide sequence ID" value="NZ_JASMRN010000007.1"/>
</dbReference>
<dbReference type="Gene3D" id="3.40.50.11030">
    <property type="entry name" value="Threonylcarbamoyl-AMP synthase, C-terminal domain"/>
    <property type="match status" value="1"/>
</dbReference>
<evidence type="ECO:0000256" key="6">
    <source>
        <dbReference type="ARBA" id="ARBA00022679"/>
    </source>
</evidence>
<evidence type="ECO:0000256" key="4">
    <source>
        <dbReference type="ARBA" id="ARBA00015492"/>
    </source>
</evidence>
<protein>
    <recommendedName>
        <fullName evidence="4 13">Threonylcarbamoyl-AMP synthase</fullName>
        <shortName evidence="13">TC-AMP synthase</shortName>
        <ecNumber evidence="3 13">2.7.7.87</ecNumber>
    </recommendedName>
    <alternativeName>
        <fullName evidence="11 13">L-threonylcarbamoyladenylate synthase</fullName>
    </alternativeName>
</protein>
<evidence type="ECO:0000256" key="9">
    <source>
        <dbReference type="ARBA" id="ARBA00022741"/>
    </source>
</evidence>
<dbReference type="InterPro" id="IPR006070">
    <property type="entry name" value="Sua5-like_dom"/>
</dbReference>
<dbReference type="InterPro" id="IPR010923">
    <property type="entry name" value="T(6)A37_SUA5"/>
</dbReference>
<dbReference type="InterPro" id="IPR050156">
    <property type="entry name" value="TC-AMP_synthase_SUA5"/>
</dbReference>
<comment type="subcellular location">
    <subcellularLocation>
        <location evidence="1 13">Cytoplasm</location>
    </subcellularLocation>
</comment>
<dbReference type="InterPro" id="IPR005145">
    <property type="entry name" value="Sua5_C"/>
</dbReference>
<keyword evidence="16" id="KW-1185">Reference proteome</keyword>
<organism evidence="15 16">
    <name type="scientific">Flavobacterium frigidarium</name>
    <dbReference type="NCBI Taxonomy" id="99286"/>
    <lineage>
        <taxon>Bacteria</taxon>
        <taxon>Pseudomonadati</taxon>
        <taxon>Bacteroidota</taxon>
        <taxon>Flavobacteriia</taxon>
        <taxon>Flavobacteriales</taxon>
        <taxon>Flavobacteriaceae</taxon>
        <taxon>Flavobacterium</taxon>
    </lineage>
</organism>
<dbReference type="Pfam" id="PF03481">
    <property type="entry name" value="Sua5_C"/>
    <property type="match status" value="1"/>
</dbReference>